<protein>
    <submittedName>
        <fullName evidence="1">Uncharacterized protein</fullName>
    </submittedName>
</protein>
<gene>
    <name evidence="1" type="ORF">CMV_004252</name>
</gene>
<name>A0A8J4RT63_9ROSI</name>
<comment type="caution">
    <text evidence="1">The sequence shown here is derived from an EMBL/GenBank/DDBJ whole genome shotgun (WGS) entry which is preliminary data.</text>
</comment>
<proteinExistence type="predicted"/>
<dbReference type="AlphaFoldDB" id="A0A8J4RT63"/>
<dbReference type="OrthoDB" id="10408661at2759"/>
<accession>A0A8J4RT63</accession>
<dbReference type="EMBL" id="JRKL02000351">
    <property type="protein sequence ID" value="KAF3972228.1"/>
    <property type="molecule type" value="Genomic_DNA"/>
</dbReference>
<evidence type="ECO:0000313" key="1">
    <source>
        <dbReference type="EMBL" id="KAF3972228.1"/>
    </source>
</evidence>
<dbReference type="Proteomes" id="UP000737018">
    <property type="component" value="Unassembled WGS sequence"/>
</dbReference>
<keyword evidence="2" id="KW-1185">Reference proteome</keyword>
<evidence type="ECO:0000313" key="2">
    <source>
        <dbReference type="Proteomes" id="UP000737018"/>
    </source>
</evidence>
<sequence>MGRVSSHFISAARLKRWEIGTIATHRRRSSGPNDDGDWRRTARFRSYSPQLGFRLYFSVFILNRVFRKRGFPEDHPAFDYAFCIRCEDCMN</sequence>
<organism evidence="1 2">
    <name type="scientific">Castanea mollissima</name>
    <name type="common">Chinese chestnut</name>
    <dbReference type="NCBI Taxonomy" id="60419"/>
    <lineage>
        <taxon>Eukaryota</taxon>
        <taxon>Viridiplantae</taxon>
        <taxon>Streptophyta</taxon>
        <taxon>Embryophyta</taxon>
        <taxon>Tracheophyta</taxon>
        <taxon>Spermatophyta</taxon>
        <taxon>Magnoliopsida</taxon>
        <taxon>eudicotyledons</taxon>
        <taxon>Gunneridae</taxon>
        <taxon>Pentapetalae</taxon>
        <taxon>rosids</taxon>
        <taxon>fabids</taxon>
        <taxon>Fagales</taxon>
        <taxon>Fagaceae</taxon>
        <taxon>Castanea</taxon>
    </lineage>
</organism>
<reference evidence="1" key="1">
    <citation type="submission" date="2020-03" db="EMBL/GenBank/DDBJ databases">
        <title>Castanea mollissima Vanexum genome sequencing.</title>
        <authorList>
            <person name="Staton M."/>
        </authorList>
    </citation>
    <scope>NUCLEOTIDE SEQUENCE</scope>
    <source>
        <tissue evidence="1">Leaf</tissue>
    </source>
</reference>